<dbReference type="InterPro" id="IPR015797">
    <property type="entry name" value="NUDIX_hydrolase-like_dom_sf"/>
</dbReference>
<keyword evidence="9" id="KW-1185">Reference proteome</keyword>
<dbReference type="AlphaFoldDB" id="A0A917QCU4"/>
<dbReference type="PANTHER" id="PTHR12318:SF0">
    <property type="entry name" value="ACYL-COENZYME A DIPHOSPHATASE NUDT19"/>
    <property type="match status" value="1"/>
</dbReference>
<name>A0A917QCU4_9NOCA</name>
<dbReference type="InterPro" id="IPR000086">
    <property type="entry name" value="NUDIX_hydrolase_dom"/>
</dbReference>
<reference evidence="8" key="1">
    <citation type="journal article" date="2014" name="Int. J. Syst. Evol. Microbiol.">
        <title>Complete genome sequence of Corynebacterium casei LMG S-19264T (=DSM 44701T), isolated from a smear-ripened cheese.</title>
        <authorList>
            <consortium name="US DOE Joint Genome Institute (JGI-PGF)"/>
            <person name="Walter F."/>
            <person name="Albersmeier A."/>
            <person name="Kalinowski J."/>
            <person name="Ruckert C."/>
        </authorList>
    </citation>
    <scope>NUCLEOTIDE SEQUENCE</scope>
    <source>
        <strain evidence="8">CGMCC 4.7278</strain>
    </source>
</reference>
<protein>
    <submittedName>
        <fullName evidence="8">NUDIX hydrolase</fullName>
    </submittedName>
</protein>
<keyword evidence="6" id="KW-0464">Manganese</keyword>
<evidence type="ECO:0000256" key="1">
    <source>
        <dbReference type="ARBA" id="ARBA00001936"/>
    </source>
</evidence>
<dbReference type="SUPFAM" id="SSF55811">
    <property type="entry name" value="Nudix"/>
    <property type="match status" value="1"/>
</dbReference>
<dbReference type="GO" id="GO:0046872">
    <property type="term" value="F:metal ion binding"/>
    <property type="evidence" value="ECO:0007669"/>
    <property type="project" value="UniProtKB-KW"/>
</dbReference>
<dbReference type="CDD" id="cd18870">
    <property type="entry name" value="NUDIX_AcylCoAdiphos_Nudt19"/>
    <property type="match status" value="1"/>
</dbReference>
<dbReference type="PROSITE" id="PS51462">
    <property type="entry name" value="NUDIX"/>
    <property type="match status" value="1"/>
</dbReference>
<comment type="cofactor">
    <cofactor evidence="2">
        <name>Mg(2+)</name>
        <dbReference type="ChEBI" id="CHEBI:18420"/>
    </cofactor>
</comment>
<evidence type="ECO:0000256" key="4">
    <source>
        <dbReference type="ARBA" id="ARBA00022801"/>
    </source>
</evidence>
<evidence type="ECO:0000256" key="3">
    <source>
        <dbReference type="ARBA" id="ARBA00022723"/>
    </source>
</evidence>
<evidence type="ECO:0000256" key="2">
    <source>
        <dbReference type="ARBA" id="ARBA00001946"/>
    </source>
</evidence>
<dbReference type="Proteomes" id="UP000612956">
    <property type="component" value="Unassembled WGS sequence"/>
</dbReference>
<comment type="caution">
    <text evidence="8">The sequence shown here is derived from an EMBL/GenBank/DDBJ whole genome shotgun (WGS) entry which is preliminary data.</text>
</comment>
<organism evidence="8 9">
    <name type="scientific">Nocardia camponoti</name>
    <dbReference type="NCBI Taxonomy" id="1616106"/>
    <lineage>
        <taxon>Bacteria</taxon>
        <taxon>Bacillati</taxon>
        <taxon>Actinomycetota</taxon>
        <taxon>Actinomycetes</taxon>
        <taxon>Mycobacteriales</taxon>
        <taxon>Nocardiaceae</taxon>
        <taxon>Nocardia</taxon>
    </lineage>
</organism>
<keyword evidence="5" id="KW-0460">Magnesium</keyword>
<proteinExistence type="predicted"/>
<dbReference type="Gene3D" id="3.90.79.10">
    <property type="entry name" value="Nucleoside Triphosphate Pyrophosphohydrolase"/>
    <property type="match status" value="1"/>
</dbReference>
<dbReference type="InterPro" id="IPR039121">
    <property type="entry name" value="NUDT19"/>
</dbReference>
<dbReference type="PANTHER" id="PTHR12318">
    <property type="entry name" value="TESTOSTERONE-REGULATED PROTEIN RP2"/>
    <property type="match status" value="1"/>
</dbReference>
<gene>
    <name evidence="8" type="ORF">GCM10011591_14660</name>
</gene>
<keyword evidence="4 8" id="KW-0378">Hydrolase</keyword>
<dbReference type="RefSeq" id="WP_188827984.1">
    <property type="nucleotide sequence ID" value="NZ_BMMW01000001.1"/>
</dbReference>
<evidence type="ECO:0000313" key="8">
    <source>
        <dbReference type="EMBL" id="GGK44193.1"/>
    </source>
</evidence>
<keyword evidence="3" id="KW-0479">Metal-binding</keyword>
<feature type="domain" description="Nudix hydrolase" evidence="7">
    <location>
        <begin position="5"/>
        <end position="208"/>
    </location>
</feature>
<evidence type="ECO:0000256" key="5">
    <source>
        <dbReference type="ARBA" id="ARBA00022842"/>
    </source>
</evidence>
<evidence type="ECO:0000313" key="9">
    <source>
        <dbReference type="Proteomes" id="UP000612956"/>
    </source>
</evidence>
<sequence length="266" mass="28555">MSSAVAKDASTVMLLRDGTSGIEVFLQRRVKGMAFAGGVTVFPGGGVDPADGTADIAWAGPSPAWWAERFATTEPTAQALVAAAVRETFEECGVLLAGPTADTVVSDSSVYRQARGQLERRELSLAQFLAKEGLVLRADLLRPWSNWITPLAEPRRYDTRFFVAVLPEGQRADGETSEAAQVLWRTPADAINSWTSGVDILMPPTWSQLDSLAAFADTAAVLASEREIAPIMPTYRPGDAGRPLSDFPDNERYFAMLPGGGILGPR</sequence>
<comment type="cofactor">
    <cofactor evidence="1">
        <name>Mn(2+)</name>
        <dbReference type="ChEBI" id="CHEBI:29035"/>
    </cofactor>
</comment>
<dbReference type="EMBL" id="BMMW01000001">
    <property type="protein sequence ID" value="GGK44193.1"/>
    <property type="molecule type" value="Genomic_DNA"/>
</dbReference>
<evidence type="ECO:0000256" key="6">
    <source>
        <dbReference type="ARBA" id="ARBA00023211"/>
    </source>
</evidence>
<dbReference type="GO" id="GO:0016818">
    <property type="term" value="F:hydrolase activity, acting on acid anhydrides, in phosphorus-containing anhydrides"/>
    <property type="evidence" value="ECO:0007669"/>
    <property type="project" value="InterPro"/>
</dbReference>
<reference evidence="8" key="2">
    <citation type="submission" date="2020-09" db="EMBL/GenBank/DDBJ databases">
        <authorList>
            <person name="Sun Q."/>
            <person name="Zhou Y."/>
        </authorList>
    </citation>
    <scope>NUCLEOTIDE SEQUENCE</scope>
    <source>
        <strain evidence="8">CGMCC 4.7278</strain>
    </source>
</reference>
<evidence type="ECO:0000259" key="7">
    <source>
        <dbReference type="PROSITE" id="PS51462"/>
    </source>
</evidence>
<accession>A0A917QCU4</accession>